<dbReference type="EMBL" id="BMDU01000001">
    <property type="protein sequence ID" value="GFZ76564.1"/>
    <property type="molecule type" value="Genomic_DNA"/>
</dbReference>
<dbReference type="Proteomes" id="UP000628109">
    <property type="component" value="Unassembled WGS sequence"/>
</dbReference>
<feature type="region of interest" description="Disordered" evidence="7">
    <location>
        <begin position="1"/>
        <end position="26"/>
    </location>
</feature>
<dbReference type="InterPro" id="IPR017856">
    <property type="entry name" value="Integrase-like_N"/>
</dbReference>
<dbReference type="SUPFAM" id="SSF75625">
    <property type="entry name" value="YebC-like"/>
    <property type="match status" value="1"/>
</dbReference>
<evidence type="ECO:0000256" key="4">
    <source>
        <dbReference type="ARBA" id="ARBA00023125"/>
    </source>
</evidence>
<accession>A0ABQ1EL59</accession>
<proteinExistence type="inferred from homology"/>
<dbReference type="InterPro" id="IPR029072">
    <property type="entry name" value="YebC-like"/>
</dbReference>
<dbReference type="HAMAP" id="MF_00693">
    <property type="entry name" value="Transcrip_reg_TACO1"/>
    <property type="match status" value="1"/>
</dbReference>
<dbReference type="InterPro" id="IPR002876">
    <property type="entry name" value="Transcrip_reg_TACO1-like"/>
</dbReference>
<evidence type="ECO:0000256" key="3">
    <source>
        <dbReference type="ARBA" id="ARBA00023015"/>
    </source>
</evidence>
<comment type="subcellular location">
    <subcellularLocation>
        <location evidence="6">Cytoplasm</location>
    </subcellularLocation>
</comment>
<dbReference type="Gene3D" id="1.10.10.200">
    <property type="match status" value="1"/>
</dbReference>
<keyword evidence="11" id="KW-1185">Reference proteome</keyword>
<comment type="similarity">
    <text evidence="1 6">Belongs to the TACO1 family.</text>
</comment>
<dbReference type="PANTHER" id="PTHR12532:SF6">
    <property type="entry name" value="TRANSCRIPTIONAL REGULATORY PROTEIN YEBC-RELATED"/>
    <property type="match status" value="1"/>
</dbReference>
<evidence type="ECO:0000259" key="8">
    <source>
        <dbReference type="Pfam" id="PF01709"/>
    </source>
</evidence>
<dbReference type="NCBIfam" id="NF009044">
    <property type="entry name" value="PRK12378.1"/>
    <property type="match status" value="1"/>
</dbReference>
<organism evidence="10 11">
    <name type="scientific">Sphingobium fuliginis (strain ATCC 27551)</name>
    <dbReference type="NCBI Taxonomy" id="336203"/>
    <lineage>
        <taxon>Bacteria</taxon>
        <taxon>Pseudomonadati</taxon>
        <taxon>Pseudomonadota</taxon>
        <taxon>Alphaproteobacteria</taxon>
        <taxon>Sphingomonadales</taxon>
        <taxon>Sphingomonadaceae</taxon>
        <taxon>Sphingobium</taxon>
    </lineage>
</organism>
<keyword evidence="4 6" id="KW-0238">DNA-binding</keyword>
<dbReference type="Gene3D" id="3.30.70.980">
    <property type="match status" value="2"/>
</dbReference>
<dbReference type="InterPro" id="IPR048300">
    <property type="entry name" value="TACO1_YebC-like_2nd/3rd_dom"/>
</dbReference>
<sequence>MRIEGALAREPASNKQTSQEQAVAGHSKFKNIMHRKGAQDKKRSSMFSKLSREITVAAKMGMPDPDMNPRLRLAVNAAKAQSMPKDNIQRAIDKAVGGDMENYEEIRYEGYGPGGVAIIVEALTDNRNRTATNVRTAFSKNGGNLGASGAVSHGFDRMGLITYPASAGDADAIFEAALEAGADDVSSNEDEHEIWTAMDALHEVARALEAKLGPAEGAKLAWKPQTTVEVDESNAATLMKLVDTLEDDDDVQTVWGNYEVSDEVMEKLG</sequence>
<comment type="caution">
    <text evidence="10">The sequence shown here is derived from an EMBL/GenBank/DDBJ whole genome shotgun (WGS) entry which is preliminary data.</text>
</comment>
<dbReference type="InterPro" id="IPR049083">
    <property type="entry name" value="TACO1_YebC_N"/>
</dbReference>
<evidence type="ECO:0000256" key="1">
    <source>
        <dbReference type="ARBA" id="ARBA00008724"/>
    </source>
</evidence>
<evidence type="ECO:0000313" key="11">
    <source>
        <dbReference type="Proteomes" id="UP000628109"/>
    </source>
</evidence>
<evidence type="ECO:0000313" key="10">
    <source>
        <dbReference type="EMBL" id="GFZ76564.1"/>
    </source>
</evidence>
<dbReference type="InterPro" id="IPR026564">
    <property type="entry name" value="Transcrip_reg_TACO1-like_dom3"/>
</dbReference>
<evidence type="ECO:0000256" key="7">
    <source>
        <dbReference type="SAM" id="MobiDB-lite"/>
    </source>
</evidence>
<gene>
    <name evidence="10" type="ORF">GCM10019071_01040</name>
</gene>
<evidence type="ECO:0000256" key="2">
    <source>
        <dbReference type="ARBA" id="ARBA00022490"/>
    </source>
</evidence>
<name>A0ABQ1EL59_SPHSA</name>
<protein>
    <recommendedName>
        <fullName evidence="6">Probable transcriptional regulatory protein GCM10019071_01040</fullName>
    </recommendedName>
</protein>
<keyword evidence="3 6" id="KW-0805">Transcription regulation</keyword>
<evidence type="ECO:0000256" key="6">
    <source>
        <dbReference type="HAMAP-Rule" id="MF_00693"/>
    </source>
</evidence>
<dbReference type="Pfam" id="PF01709">
    <property type="entry name" value="Transcrip_reg"/>
    <property type="match status" value="1"/>
</dbReference>
<evidence type="ECO:0000259" key="9">
    <source>
        <dbReference type="Pfam" id="PF20772"/>
    </source>
</evidence>
<evidence type="ECO:0000256" key="5">
    <source>
        <dbReference type="ARBA" id="ARBA00023163"/>
    </source>
</evidence>
<reference evidence="11" key="1">
    <citation type="journal article" date="2019" name="Int. J. Syst. Evol. Microbiol.">
        <title>The Global Catalogue of Microorganisms (GCM) 10K type strain sequencing project: providing services to taxonomists for standard genome sequencing and annotation.</title>
        <authorList>
            <consortium name="The Broad Institute Genomics Platform"/>
            <consortium name="The Broad Institute Genome Sequencing Center for Infectious Disease"/>
            <person name="Wu L."/>
            <person name="Ma J."/>
        </authorList>
    </citation>
    <scope>NUCLEOTIDE SEQUENCE [LARGE SCALE GENOMIC DNA]</scope>
    <source>
        <strain evidence="11">CCM 7327</strain>
    </source>
</reference>
<dbReference type="NCBIfam" id="TIGR01033">
    <property type="entry name" value="YebC/PmpR family DNA-binding transcriptional regulator"/>
    <property type="match status" value="1"/>
</dbReference>
<dbReference type="NCBIfam" id="NF001030">
    <property type="entry name" value="PRK00110.1"/>
    <property type="match status" value="1"/>
</dbReference>
<keyword evidence="5 6" id="KW-0804">Transcription</keyword>
<dbReference type="PANTHER" id="PTHR12532">
    <property type="entry name" value="TRANSLATIONAL ACTIVATOR OF CYTOCHROME C OXIDASE 1"/>
    <property type="match status" value="1"/>
</dbReference>
<keyword evidence="2 6" id="KW-0963">Cytoplasm</keyword>
<feature type="domain" description="TACO1/YebC-like N-terminal" evidence="9">
    <location>
        <begin position="27"/>
        <end position="97"/>
    </location>
</feature>
<feature type="domain" description="TACO1/YebC-like second and third" evidence="8">
    <location>
        <begin position="103"/>
        <end position="257"/>
    </location>
</feature>
<dbReference type="Pfam" id="PF20772">
    <property type="entry name" value="TACO1_YebC_N"/>
    <property type="match status" value="1"/>
</dbReference>